<feature type="transmembrane region" description="Helical" evidence="1">
    <location>
        <begin position="208"/>
        <end position="231"/>
    </location>
</feature>
<evidence type="ECO:0000256" key="1">
    <source>
        <dbReference type="SAM" id="Phobius"/>
    </source>
</evidence>
<dbReference type="STRING" id="360105.CCV52592_0223"/>
<evidence type="ECO:0000313" key="4">
    <source>
        <dbReference type="Proteomes" id="UP000006380"/>
    </source>
</evidence>
<feature type="domain" description="Glycosyltransferase RgtA/B/C/D-like" evidence="2">
    <location>
        <begin position="52"/>
        <end position="180"/>
    </location>
</feature>
<keyword evidence="1" id="KW-0812">Transmembrane</keyword>
<protein>
    <recommendedName>
        <fullName evidence="2">Glycosyltransferase RgtA/B/C/D-like domain-containing protein</fullName>
    </recommendedName>
</protein>
<dbReference type="AlphaFoldDB" id="A7GZG1"/>
<feature type="transmembrane region" description="Helical" evidence="1">
    <location>
        <begin position="12"/>
        <end position="30"/>
    </location>
</feature>
<feature type="transmembrane region" description="Helical" evidence="1">
    <location>
        <begin position="297"/>
        <end position="322"/>
    </location>
</feature>
<feature type="transmembrane region" description="Helical" evidence="1">
    <location>
        <begin position="68"/>
        <end position="88"/>
    </location>
</feature>
<keyword evidence="4" id="KW-1185">Reference proteome</keyword>
<keyword evidence="1" id="KW-0472">Membrane</keyword>
<feature type="transmembrane region" description="Helical" evidence="1">
    <location>
        <begin position="177"/>
        <end position="196"/>
    </location>
</feature>
<dbReference type="InterPro" id="IPR038731">
    <property type="entry name" value="RgtA/B/C-like"/>
</dbReference>
<sequence>MINSIRESALRHRILTITFICVIELAFLLYCVSQLSISYYEASIFFEKNSAIGYIVRASCAIFGQNDFALRAPMVIFHILSVILLYKISKFYLKLEFDRVVAVVLFILLPGTLASAIVVNNAGLCIMLTLLALYLFHTDRKILFYPLFCAIFFIDGDFLMLYLAFFIYAMYRKNAPLAWMSALLFLLSLYVFGFDTSGRPSGHFVDTFGVFAAVFSPFVFVFFVYTLYRIWIKEKKELLWFICISSFCFCMVVSIRQRIELEEFLPFCIIATPLMVRMFFSSYRVRLPQFRKKYKIFTGLVVVFLGINWLCLVFNPIFYIFLNEPARHFAYKFHVAKELAGEIKAAGYQDINVENQRLGLRLKFYGVNVSSKSRNLLVSSDKNAEFKIEKFGKEIAKFEVKG</sequence>
<keyword evidence="1" id="KW-1133">Transmembrane helix</keyword>
<feature type="transmembrane region" description="Helical" evidence="1">
    <location>
        <begin position="100"/>
        <end position="130"/>
    </location>
</feature>
<dbReference type="Proteomes" id="UP000006380">
    <property type="component" value="Chromosome"/>
</dbReference>
<dbReference type="EMBL" id="CP000767">
    <property type="protein sequence ID" value="EAU01231.1"/>
    <property type="molecule type" value="Genomic_DNA"/>
</dbReference>
<proteinExistence type="predicted"/>
<feature type="transmembrane region" description="Helical" evidence="1">
    <location>
        <begin position="238"/>
        <end position="258"/>
    </location>
</feature>
<dbReference type="Pfam" id="PF13231">
    <property type="entry name" value="PMT_2"/>
    <property type="match status" value="1"/>
</dbReference>
<dbReference type="KEGG" id="ccv:CCV52592_0223"/>
<dbReference type="RefSeq" id="WP_009650541.1">
    <property type="nucleotide sequence ID" value="NC_009715.2"/>
</dbReference>
<feature type="transmembrane region" description="Helical" evidence="1">
    <location>
        <begin position="264"/>
        <end position="285"/>
    </location>
</feature>
<gene>
    <name evidence="3" type="ORF">CCV52592_0223</name>
</gene>
<organism evidence="3 4">
    <name type="scientific">Campylobacter curvus (strain 525.92)</name>
    <dbReference type="NCBI Taxonomy" id="360105"/>
    <lineage>
        <taxon>Bacteria</taxon>
        <taxon>Pseudomonadati</taxon>
        <taxon>Campylobacterota</taxon>
        <taxon>Epsilonproteobacteria</taxon>
        <taxon>Campylobacterales</taxon>
        <taxon>Campylobacteraceae</taxon>
        <taxon>Campylobacter</taxon>
    </lineage>
</organism>
<feature type="transmembrane region" description="Helical" evidence="1">
    <location>
        <begin position="142"/>
        <end position="165"/>
    </location>
</feature>
<dbReference type="HOGENOM" id="CLU_057288_0_0_7"/>
<evidence type="ECO:0000313" key="3">
    <source>
        <dbReference type="EMBL" id="EAU01231.1"/>
    </source>
</evidence>
<reference evidence="3" key="1">
    <citation type="submission" date="2016-07" db="EMBL/GenBank/DDBJ databases">
        <title>Comparative genomics of the Campylobacter concisus group.</title>
        <authorList>
            <person name="Miller W.G."/>
            <person name="Yee E."/>
            <person name="Chapman M.H."/>
            <person name="Huynh S."/>
            <person name="Bono J.L."/>
            <person name="On S.L.W."/>
            <person name="StLeger J."/>
            <person name="Foster G."/>
            <person name="Parker C.T."/>
        </authorList>
    </citation>
    <scope>NUCLEOTIDE SEQUENCE</scope>
    <source>
        <strain evidence="3">525.92</strain>
    </source>
</reference>
<evidence type="ECO:0000259" key="2">
    <source>
        <dbReference type="Pfam" id="PF13231"/>
    </source>
</evidence>
<accession>A7GZG1</accession>
<name>A7GZG1_CAMC5</name>
<dbReference type="OrthoDB" id="5362731at2"/>